<feature type="compositionally biased region" description="Polar residues" evidence="9">
    <location>
        <begin position="522"/>
        <end position="534"/>
    </location>
</feature>
<dbReference type="InterPro" id="IPR051931">
    <property type="entry name" value="PAK3-like"/>
</dbReference>
<dbReference type="GO" id="GO:0004674">
    <property type="term" value="F:protein serine/threonine kinase activity"/>
    <property type="evidence" value="ECO:0007669"/>
    <property type="project" value="UniProtKB-EC"/>
</dbReference>
<feature type="compositionally biased region" description="Basic and acidic residues" evidence="9">
    <location>
        <begin position="1"/>
        <end position="13"/>
    </location>
</feature>
<proteinExistence type="predicted"/>
<keyword evidence="6 8" id="KW-0067">ATP-binding</keyword>
<evidence type="ECO:0000313" key="11">
    <source>
        <dbReference type="WBParaSite" id="MCU_001215-RB"/>
    </source>
</evidence>
<feature type="compositionally biased region" description="Low complexity" evidence="9">
    <location>
        <begin position="24"/>
        <end position="33"/>
    </location>
</feature>
<dbReference type="PANTHER" id="PTHR45832">
    <property type="entry name" value="SERINE/THREONINE-PROTEIN KINASE SAMKA-RELATED-RELATED"/>
    <property type="match status" value="1"/>
</dbReference>
<dbReference type="Gene3D" id="3.30.200.20">
    <property type="entry name" value="Phosphorylase Kinase, domain 1"/>
    <property type="match status" value="1"/>
</dbReference>
<dbReference type="PROSITE" id="PS50011">
    <property type="entry name" value="PROTEIN_KINASE_DOM"/>
    <property type="match status" value="1"/>
</dbReference>
<protein>
    <recommendedName>
        <fullName evidence="2">non-specific serine/threonine protein kinase</fullName>
        <ecNumber evidence="2">2.7.11.1</ecNumber>
    </recommendedName>
</protein>
<evidence type="ECO:0000256" key="2">
    <source>
        <dbReference type="ARBA" id="ARBA00012513"/>
    </source>
</evidence>
<keyword evidence="7" id="KW-0460">Magnesium</keyword>
<feature type="compositionally biased region" description="Basic and acidic residues" evidence="9">
    <location>
        <begin position="386"/>
        <end position="400"/>
    </location>
</feature>
<evidence type="ECO:0000256" key="9">
    <source>
        <dbReference type="SAM" id="MobiDB-lite"/>
    </source>
</evidence>
<dbReference type="AlphaFoldDB" id="A0A5K3EM25"/>
<reference evidence="11 12" key="1">
    <citation type="submission" date="2019-11" db="UniProtKB">
        <authorList>
            <consortium name="WormBaseParasite"/>
        </authorList>
    </citation>
    <scope>IDENTIFICATION</scope>
</reference>
<dbReference type="InterPro" id="IPR000719">
    <property type="entry name" value="Prot_kinase_dom"/>
</dbReference>
<feature type="region of interest" description="Disordered" evidence="9">
    <location>
        <begin position="494"/>
        <end position="534"/>
    </location>
</feature>
<dbReference type="InterPro" id="IPR011009">
    <property type="entry name" value="Kinase-like_dom_sf"/>
</dbReference>
<keyword evidence="3" id="KW-0808">Transferase</keyword>
<feature type="domain" description="Protein kinase" evidence="10">
    <location>
        <begin position="644"/>
        <end position="895"/>
    </location>
</feature>
<evidence type="ECO:0000256" key="8">
    <source>
        <dbReference type="PROSITE-ProRule" id="PRU10141"/>
    </source>
</evidence>
<feature type="binding site" evidence="8">
    <location>
        <position position="674"/>
    </location>
    <ligand>
        <name>ATP</name>
        <dbReference type="ChEBI" id="CHEBI:30616"/>
    </ligand>
</feature>
<dbReference type="WBParaSite" id="MCU_001215-RC">
    <property type="protein sequence ID" value="MCU_001215-RC"/>
    <property type="gene ID" value="MCU_001215"/>
</dbReference>
<evidence type="ECO:0000256" key="1">
    <source>
        <dbReference type="ARBA" id="ARBA00001946"/>
    </source>
</evidence>
<keyword evidence="5 8" id="KW-0547">Nucleotide-binding</keyword>
<comment type="cofactor">
    <cofactor evidence="1">
        <name>Mg(2+)</name>
        <dbReference type="ChEBI" id="CHEBI:18420"/>
    </cofactor>
</comment>
<dbReference type="GO" id="GO:0005524">
    <property type="term" value="F:ATP binding"/>
    <property type="evidence" value="ECO:0007669"/>
    <property type="project" value="UniProtKB-UniRule"/>
</dbReference>
<name>A0A5K3EM25_MESCO</name>
<accession>A0A5K3EM25</accession>
<feature type="compositionally biased region" description="Polar residues" evidence="9">
    <location>
        <begin position="458"/>
        <end position="481"/>
    </location>
</feature>
<dbReference type="PANTHER" id="PTHR45832:SF8">
    <property type="entry name" value="PROTEIN KINASE DOMAIN-CONTAINING PROTEIN"/>
    <property type="match status" value="1"/>
</dbReference>
<dbReference type="Gene3D" id="1.10.510.10">
    <property type="entry name" value="Transferase(Phosphotransferase) domain 1"/>
    <property type="match status" value="1"/>
</dbReference>
<dbReference type="PROSITE" id="PS00107">
    <property type="entry name" value="PROTEIN_KINASE_ATP"/>
    <property type="match status" value="1"/>
</dbReference>
<feature type="region of interest" description="Disordered" evidence="9">
    <location>
        <begin position="305"/>
        <end position="324"/>
    </location>
</feature>
<feature type="compositionally biased region" description="Polar residues" evidence="9">
    <location>
        <begin position="207"/>
        <end position="218"/>
    </location>
</feature>
<feature type="compositionally biased region" description="Basic residues" evidence="9">
    <location>
        <begin position="123"/>
        <end position="133"/>
    </location>
</feature>
<sequence length="915" mass="102963">MMTATRETEKFDDFQTSAQSNEISNLKSSSPKSTDSDRKRSRRNRKITFQVNSPKPSPVNFDPRDENCNTDVVKQPSDEVNYLTLPPRQYSQNAQVVDSWINTVAAHTPRPTVGEHPNISPGQKHRTKPRFINRRGMPPDQINKDSAMKPHTPIPIDSQSSTAADFSLILPTKQSEPRKRDLSLSGNITRRSKPMSNYGHRGHRPSVTKSNYNEQAQTVRRRQRHPINTETRRFRRSGIQSMTENVRHSSVIGDFQRNFSNIRNKTSTPQEDYEELRSQRMSYSQSLRKQVETRSTQAHLTVNTYTQTDGDHTPSDSIVPCNGGNRKNLPTWVKGSKGNRSPFLEGDKLPRICADDAAFWNFQNKTERAYRRADGPSTTVNRRINERNNRTETENGHEFARQMSSGSQSIKQRSLVPFIQKNIANRVGSRKSQVARISISTDESLPRSSRRSRCRQSYLTLTETSPHHNPSSRQRSSHYQSNTLHQNVVVECRSSSRLLDGRGTPSTRNHVGKVKKGPFNGVRSTTPQRRPSSTIRTIKPQFPVRRAPVISDMSFTDDSLSVRTAPTNHIQWDLLGKRIAESRSLNYLNGLASSNGIENLPISTLSHMPVQRGLPTAPAAEQSLVQFKTLLATEVDPGDPRPSLRELGTIGEGSTSVVRLARHLPDNSLVAIKKMNITTQQRPELLINEAVLMRTFSHPNILKMFSSHIIGNELWVIMEFMDCGALTSVLVNTRLSEKQIATICVPILAALVFLHDNGVIHRDLKSDSILLASDGRIKLSDFGFCATVTPANPRRRSLVGTPYWMAPEVIARAPYTTAVDIWSFGVLVIEMVDGEPSLFNEPPSLAMCLIKDKFTPHLKHPESQSAHLQSFLNATLERNDAKRATARDLLHHPFLSLAGSTTCLRPLLKKIIRQK</sequence>
<dbReference type="InterPro" id="IPR017441">
    <property type="entry name" value="Protein_kinase_ATP_BS"/>
</dbReference>
<dbReference type="EC" id="2.7.11.1" evidence="2"/>
<dbReference type="GO" id="GO:0046872">
    <property type="term" value="F:metal ion binding"/>
    <property type="evidence" value="ECO:0007669"/>
    <property type="project" value="UniProtKB-KW"/>
</dbReference>
<evidence type="ECO:0000256" key="6">
    <source>
        <dbReference type="ARBA" id="ARBA00022840"/>
    </source>
</evidence>
<evidence type="ECO:0000256" key="7">
    <source>
        <dbReference type="ARBA" id="ARBA00022842"/>
    </source>
</evidence>
<keyword evidence="4" id="KW-0479">Metal-binding</keyword>
<evidence type="ECO:0000256" key="5">
    <source>
        <dbReference type="ARBA" id="ARBA00022741"/>
    </source>
</evidence>
<feature type="compositionally biased region" description="Polar residues" evidence="9">
    <location>
        <begin position="14"/>
        <end position="23"/>
    </location>
</feature>
<dbReference type="FunFam" id="1.10.510.10:FF:000768">
    <property type="entry name" value="Non-specific serine/threonine protein kinase"/>
    <property type="match status" value="1"/>
</dbReference>
<feature type="compositionally biased region" description="Polar residues" evidence="9">
    <location>
        <begin position="402"/>
        <end position="411"/>
    </location>
</feature>
<dbReference type="WBParaSite" id="MCU_001215-RB">
    <property type="protein sequence ID" value="MCU_001215-RB"/>
    <property type="gene ID" value="MCU_001215"/>
</dbReference>
<feature type="region of interest" description="Disordered" evidence="9">
    <location>
        <begin position="108"/>
        <end position="146"/>
    </location>
</feature>
<evidence type="ECO:0000256" key="4">
    <source>
        <dbReference type="ARBA" id="ARBA00022723"/>
    </source>
</evidence>
<dbReference type="Pfam" id="PF00069">
    <property type="entry name" value="Pkinase"/>
    <property type="match status" value="1"/>
</dbReference>
<feature type="region of interest" description="Disordered" evidence="9">
    <location>
        <begin position="188"/>
        <end position="236"/>
    </location>
</feature>
<feature type="region of interest" description="Disordered" evidence="9">
    <location>
        <begin position="386"/>
        <end position="411"/>
    </location>
</feature>
<organism evidence="11">
    <name type="scientific">Mesocestoides corti</name>
    <name type="common">Flatworm</name>
    <dbReference type="NCBI Taxonomy" id="53468"/>
    <lineage>
        <taxon>Eukaryota</taxon>
        <taxon>Metazoa</taxon>
        <taxon>Spiralia</taxon>
        <taxon>Lophotrochozoa</taxon>
        <taxon>Platyhelminthes</taxon>
        <taxon>Cestoda</taxon>
        <taxon>Eucestoda</taxon>
        <taxon>Cyclophyllidea</taxon>
        <taxon>Mesocestoididae</taxon>
        <taxon>Mesocestoides</taxon>
    </lineage>
</organism>
<feature type="region of interest" description="Disordered" evidence="9">
    <location>
        <begin position="1"/>
        <end position="70"/>
    </location>
</feature>
<evidence type="ECO:0000259" key="10">
    <source>
        <dbReference type="PROSITE" id="PS50011"/>
    </source>
</evidence>
<evidence type="ECO:0000313" key="12">
    <source>
        <dbReference type="WBParaSite" id="MCU_001215-RC"/>
    </source>
</evidence>
<evidence type="ECO:0000256" key="3">
    <source>
        <dbReference type="ARBA" id="ARBA00022679"/>
    </source>
</evidence>
<feature type="region of interest" description="Disordered" evidence="9">
    <location>
        <begin position="429"/>
        <end position="481"/>
    </location>
</feature>
<dbReference type="SUPFAM" id="SSF56112">
    <property type="entry name" value="Protein kinase-like (PK-like)"/>
    <property type="match status" value="1"/>
</dbReference>